<evidence type="ECO:0000256" key="1">
    <source>
        <dbReference type="ARBA" id="ARBA00006817"/>
    </source>
</evidence>
<protein>
    <recommendedName>
        <fullName evidence="2">Activator of Hsp90 ATPase AHSA1-like N-terminal domain-containing protein</fullName>
    </recommendedName>
</protein>
<dbReference type="GO" id="GO:0005829">
    <property type="term" value="C:cytosol"/>
    <property type="evidence" value="ECO:0007669"/>
    <property type="project" value="TreeGrafter"/>
</dbReference>
<dbReference type="PANTHER" id="PTHR13009">
    <property type="entry name" value="HEAT SHOCK PROTEIN 90 HSP90 CO-CHAPERONE AHA-1"/>
    <property type="match status" value="1"/>
</dbReference>
<comment type="caution">
    <text evidence="3">The sequence shown here is derived from an EMBL/GenBank/DDBJ whole genome shotgun (WGS) entry which is preliminary data.</text>
</comment>
<evidence type="ECO:0000259" key="2">
    <source>
        <dbReference type="SMART" id="SM01000"/>
    </source>
</evidence>
<dbReference type="SUPFAM" id="SSF55961">
    <property type="entry name" value="Bet v1-like"/>
    <property type="match status" value="1"/>
</dbReference>
<proteinExistence type="inferred from homology"/>
<dbReference type="Gene3D" id="3.30.530.20">
    <property type="match status" value="1"/>
</dbReference>
<dbReference type="InterPro" id="IPR023393">
    <property type="entry name" value="START-like_dom_sf"/>
</dbReference>
<feature type="domain" description="Activator of Hsp90 ATPase AHSA1-like N-terminal" evidence="2">
    <location>
        <begin position="29"/>
        <end position="163"/>
    </location>
</feature>
<dbReference type="InterPro" id="IPR036338">
    <property type="entry name" value="Aha1"/>
</dbReference>
<dbReference type="Pfam" id="PF09229">
    <property type="entry name" value="Aha1_N"/>
    <property type="match status" value="1"/>
</dbReference>
<dbReference type="Gene3D" id="3.15.10.20">
    <property type="entry name" value="Activator of Hsp90 ATPase Aha1, N-terminal domain"/>
    <property type="match status" value="1"/>
</dbReference>
<gene>
    <name evidence="3" type="ORF">SNE40_009111</name>
</gene>
<dbReference type="EMBL" id="JAZGQO010000007">
    <property type="protein sequence ID" value="KAK6181201.1"/>
    <property type="molecule type" value="Genomic_DNA"/>
</dbReference>
<dbReference type="Proteomes" id="UP001347796">
    <property type="component" value="Unassembled WGS sequence"/>
</dbReference>
<dbReference type="AlphaFoldDB" id="A0AAN8JNK8"/>
<dbReference type="Pfam" id="PF08327">
    <property type="entry name" value="AHSA1"/>
    <property type="match status" value="1"/>
</dbReference>
<dbReference type="SUPFAM" id="SSF103111">
    <property type="entry name" value="Activator of Hsp90 ATPase, Aha1"/>
    <property type="match status" value="1"/>
</dbReference>
<reference evidence="3 4" key="1">
    <citation type="submission" date="2024-01" db="EMBL/GenBank/DDBJ databases">
        <title>The genome of the rayed Mediterranean limpet Patella caerulea (Linnaeus, 1758).</title>
        <authorList>
            <person name="Anh-Thu Weber A."/>
            <person name="Halstead-Nussloch G."/>
        </authorList>
    </citation>
    <scope>NUCLEOTIDE SEQUENCE [LARGE SCALE GENOMIC DNA]</scope>
    <source>
        <strain evidence="3">AATW-2023a</strain>
        <tissue evidence="3">Whole specimen</tissue>
    </source>
</reference>
<dbReference type="InterPro" id="IPR013538">
    <property type="entry name" value="ASHA1/2-like_C"/>
</dbReference>
<dbReference type="GO" id="GO:0051087">
    <property type="term" value="F:protein-folding chaperone binding"/>
    <property type="evidence" value="ECO:0007669"/>
    <property type="project" value="InterPro"/>
</dbReference>
<dbReference type="GO" id="GO:0006457">
    <property type="term" value="P:protein folding"/>
    <property type="evidence" value="ECO:0007669"/>
    <property type="project" value="TreeGrafter"/>
</dbReference>
<comment type="similarity">
    <text evidence="1">Belongs to the AHA1 family.</text>
</comment>
<keyword evidence="4" id="KW-1185">Reference proteome</keyword>
<evidence type="ECO:0000313" key="4">
    <source>
        <dbReference type="Proteomes" id="UP001347796"/>
    </source>
</evidence>
<dbReference type="PANTHER" id="PTHR13009:SF22">
    <property type="entry name" value="LD43819P"/>
    <property type="match status" value="1"/>
</dbReference>
<dbReference type="InterPro" id="IPR015310">
    <property type="entry name" value="AHSA1-like_N"/>
</dbReference>
<name>A0AAN8JNK8_PATCE</name>
<dbReference type="GO" id="GO:0001671">
    <property type="term" value="F:ATPase activator activity"/>
    <property type="evidence" value="ECO:0007669"/>
    <property type="project" value="InterPro"/>
</dbReference>
<sequence>MAKWGEGDPRWIVEERPDATNVNNWHWVEKNASTWSKDKLKELLVGLKVKDGKGECEINELSKIEGEASANNRKAKLIFFYEWEISGKWSGFIDETEKTYKGEFEIPNLSEENDPDEIEIRVTCDDTSDEAYKVKEIMRKTGTPIIQAQIAKYIKDLREEYSQGIVLPTKTVGGTTKITDNIGSENVAKKEINKIIHKKADSKQIGIQIRTKTLKSKEEFKCRASDLYRALTDPGMVSAFTGATAIVEAEKGGKFSLNGGNISGEFIELIPNKKLVKKWRVKSWPDEHYSTVTIELTEKEDCTDLHIQQVGIPDADYDRTVQGWQNHFWERIKQAFGFGVRLF</sequence>
<evidence type="ECO:0000313" key="3">
    <source>
        <dbReference type="EMBL" id="KAK6181201.1"/>
    </source>
</evidence>
<accession>A0AAN8JNK8</accession>
<dbReference type="CDD" id="cd08892">
    <property type="entry name" value="SRPBCC_Aha1"/>
    <property type="match status" value="1"/>
</dbReference>
<organism evidence="3 4">
    <name type="scientific">Patella caerulea</name>
    <name type="common">Rayed Mediterranean limpet</name>
    <dbReference type="NCBI Taxonomy" id="87958"/>
    <lineage>
        <taxon>Eukaryota</taxon>
        <taxon>Metazoa</taxon>
        <taxon>Spiralia</taxon>
        <taxon>Lophotrochozoa</taxon>
        <taxon>Mollusca</taxon>
        <taxon>Gastropoda</taxon>
        <taxon>Patellogastropoda</taxon>
        <taxon>Patelloidea</taxon>
        <taxon>Patellidae</taxon>
        <taxon>Patella</taxon>
    </lineage>
</organism>
<dbReference type="SMART" id="SM01000">
    <property type="entry name" value="Aha1_N"/>
    <property type="match status" value="1"/>
</dbReference>